<dbReference type="PANTHER" id="PTHR11669">
    <property type="entry name" value="REPLICATION FACTOR C / DNA POLYMERASE III GAMMA-TAU SUBUNIT"/>
    <property type="match status" value="1"/>
</dbReference>
<dbReference type="Pfam" id="PF22608">
    <property type="entry name" value="DNAX_ATPase_lid"/>
    <property type="match status" value="1"/>
</dbReference>
<dbReference type="FunFam" id="3.40.50.300:FF:000014">
    <property type="entry name" value="DNA polymerase III subunit gamma/tau"/>
    <property type="match status" value="1"/>
</dbReference>
<dbReference type="NCBIfam" id="TIGR02397">
    <property type="entry name" value="dnaX_nterm"/>
    <property type="match status" value="1"/>
</dbReference>
<evidence type="ECO:0000256" key="3">
    <source>
        <dbReference type="ARBA" id="ARBA00022695"/>
    </source>
</evidence>
<gene>
    <name evidence="11 14" type="primary">dnaX</name>
    <name evidence="14" type="ORF">FHP08_16750</name>
</gene>
<dbReference type="EC" id="2.7.7.7" evidence="11"/>
<feature type="region of interest" description="Disordered" evidence="12">
    <location>
        <begin position="358"/>
        <end position="458"/>
    </location>
</feature>
<dbReference type="SUPFAM" id="SSF48019">
    <property type="entry name" value="post-AAA+ oligomerization domain-like"/>
    <property type="match status" value="1"/>
</dbReference>
<dbReference type="InterPro" id="IPR022754">
    <property type="entry name" value="DNA_pol_III_gamma-3"/>
</dbReference>
<feature type="domain" description="AAA+ ATPase" evidence="13">
    <location>
        <begin position="37"/>
        <end position="179"/>
    </location>
</feature>
<dbReference type="CDD" id="cd18137">
    <property type="entry name" value="HLD_clamp_pol_III_gamma_tau"/>
    <property type="match status" value="1"/>
</dbReference>
<dbReference type="RefSeq" id="WP_147705652.1">
    <property type="nucleotide sequence ID" value="NZ_VDUY01000008.1"/>
</dbReference>
<dbReference type="CDD" id="cd00009">
    <property type="entry name" value="AAA"/>
    <property type="match status" value="1"/>
</dbReference>
<evidence type="ECO:0000256" key="10">
    <source>
        <dbReference type="ARBA" id="ARBA00049244"/>
    </source>
</evidence>
<comment type="subunit">
    <text evidence="11">DNA polymerase III contains a core (composed of alpha, epsilon and theta chains) that associates with a tau subunit. This core dimerizes to form the POLIII' complex. PolIII' associates with the gamma complex (composed of gamma, delta, delta', psi and chi chains) and with the beta chain to form the complete DNA polymerase III complex.</text>
</comment>
<dbReference type="InterPro" id="IPR003593">
    <property type="entry name" value="AAA+_ATPase"/>
</dbReference>
<keyword evidence="15" id="KW-1185">Reference proteome</keyword>
<dbReference type="Gene3D" id="3.30.300.150">
    <property type="entry name" value="DNA polymerase III, tau subunit, domain V"/>
    <property type="match status" value="1"/>
</dbReference>
<evidence type="ECO:0000256" key="6">
    <source>
        <dbReference type="ARBA" id="ARBA00022741"/>
    </source>
</evidence>
<dbReference type="SUPFAM" id="SSF52540">
    <property type="entry name" value="P-loop containing nucleoside triphosphate hydrolases"/>
    <property type="match status" value="1"/>
</dbReference>
<evidence type="ECO:0000256" key="11">
    <source>
        <dbReference type="RuleBase" id="RU364063"/>
    </source>
</evidence>
<dbReference type="InterPro" id="IPR008921">
    <property type="entry name" value="DNA_pol3_clamp-load_cplx_C"/>
</dbReference>
<comment type="function">
    <text evidence="11">DNA polymerase III is a complex, multichain enzyme responsible for most of the replicative synthesis in bacteria. This DNA polymerase also exhibits 3' to 5' exonuclease activity.</text>
</comment>
<proteinExistence type="inferred from homology"/>
<evidence type="ECO:0000313" key="14">
    <source>
        <dbReference type="EMBL" id="TXL63498.1"/>
    </source>
</evidence>
<dbReference type="GO" id="GO:0006261">
    <property type="term" value="P:DNA-templated DNA replication"/>
    <property type="evidence" value="ECO:0007669"/>
    <property type="project" value="TreeGrafter"/>
</dbReference>
<dbReference type="GO" id="GO:0005524">
    <property type="term" value="F:ATP binding"/>
    <property type="evidence" value="ECO:0007669"/>
    <property type="project" value="UniProtKB-KW"/>
</dbReference>
<dbReference type="InterPro" id="IPR045085">
    <property type="entry name" value="HLD_clamp_pol_III_gamma_tau"/>
</dbReference>
<dbReference type="EMBL" id="VDUY01000008">
    <property type="protein sequence ID" value="TXL63498.1"/>
    <property type="molecule type" value="Genomic_DNA"/>
</dbReference>
<evidence type="ECO:0000256" key="9">
    <source>
        <dbReference type="ARBA" id="ARBA00022932"/>
    </source>
</evidence>
<dbReference type="GO" id="GO:0009360">
    <property type="term" value="C:DNA polymerase III complex"/>
    <property type="evidence" value="ECO:0007669"/>
    <property type="project" value="InterPro"/>
</dbReference>
<evidence type="ECO:0000256" key="12">
    <source>
        <dbReference type="SAM" id="MobiDB-lite"/>
    </source>
</evidence>
<dbReference type="GO" id="GO:0003677">
    <property type="term" value="F:DNA binding"/>
    <property type="evidence" value="ECO:0007669"/>
    <property type="project" value="InterPro"/>
</dbReference>
<feature type="compositionally biased region" description="Low complexity" evidence="12">
    <location>
        <begin position="369"/>
        <end position="458"/>
    </location>
</feature>
<dbReference type="Proteomes" id="UP000321548">
    <property type="component" value="Unassembled WGS sequence"/>
</dbReference>
<dbReference type="InterPro" id="IPR027417">
    <property type="entry name" value="P-loop_NTPase"/>
</dbReference>
<keyword evidence="7" id="KW-0862">Zinc</keyword>
<accession>A0A5C8NQH4</accession>
<dbReference type="SMART" id="SM00382">
    <property type="entry name" value="AAA"/>
    <property type="match status" value="1"/>
</dbReference>
<dbReference type="PANTHER" id="PTHR11669:SF0">
    <property type="entry name" value="PROTEIN STICHEL-LIKE 2"/>
    <property type="match status" value="1"/>
</dbReference>
<comment type="caution">
    <text evidence="14">The sequence shown here is derived from an EMBL/GenBank/DDBJ whole genome shotgun (WGS) entry which is preliminary data.</text>
</comment>
<keyword evidence="6 11" id="KW-0547">Nucleotide-binding</keyword>
<dbReference type="GO" id="GO:0003887">
    <property type="term" value="F:DNA-directed DNA polymerase activity"/>
    <property type="evidence" value="ECO:0007669"/>
    <property type="project" value="UniProtKB-KW"/>
</dbReference>
<dbReference type="InterPro" id="IPR050238">
    <property type="entry name" value="DNA_Rep/Repair_Clamp_Loader"/>
</dbReference>
<dbReference type="GO" id="GO:0046872">
    <property type="term" value="F:metal ion binding"/>
    <property type="evidence" value="ECO:0007669"/>
    <property type="project" value="UniProtKB-KW"/>
</dbReference>
<dbReference type="Pfam" id="PF12169">
    <property type="entry name" value="DNA_pol3_gamma3"/>
    <property type="match status" value="1"/>
</dbReference>
<evidence type="ECO:0000313" key="15">
    <source>
        <dbReference type="Proteomes" id="UP000321548"/>
    </source>
</evidence>
<dbReference type="InterPro" id="IPR001270">
    <property type="entry name" value="ClpA/B"/>
</dbReference>
<keyword evidence="2 11" id="KW-0808">Transferase</keyword>
<evidence type="ECO:0000256" key="5">
    <source>
        <dbReference type="ARBA" id="ARBA00022723"/>
    </source>
</evidence>
<keyword evidence="8 11" id="KW-0067">ATP-binding</keyword>
<reference evidence="14 15" key="1">
    <citation type="submission" date="2019-06" db="EMBL/GenBank/DDBJ databases">
        <title>Quisquiliibacterium sp. nov., isolated from a maize field.</title>
        <authorList>
            <person name="Lin S.-Y."/>
            <person name="Tsai C.-F."/>
            <person name="Young C.-C."/>
        </authorList>
    </citation>
    <scope>NUCLEOTIDE SEQUENCE [LARGE SCALE GENOMIC DNA]</scope>
    <source>
        <strain evidence="14 15">CC-CFT501</strain>
    </source>
</reference>
<evidence type="ECO:0000256" key="7">
    <source>
        <dbReference type="ARBA" id="ARBA00022833"/>
    </source>
</evidence>
<dbReference type="PRINTS" id="PR00300">
    <property type="entry name" value="CLPPROTEASEA"/>
</dbReference>
<comment type="similarity">
    <text evidence="1 11">Belongs to the DnaX/STICHEL family.</text>
</comment>
<keyword evidence="4 11" id="KW-0235">DNA replication</keyword>
<evidence type="ECO:0000256" key="1">
    <source>
        <dbReference type="ARBA" id="ARBA00006360"/>
    </source>
</evidence>
<keyword evidence="5" id="KW-0479">Metal-binding</keyword>
<evidence type="ECO:0000256" key="2">
    <source>
        <dbReference type="ARBA" id="ARBA00022679"/>
    </source>
</evidence>
<comment type="catalytic activity">
    <reaction evidence="10 11">
        <text>DNA(n) + a 2'-deoxyribonucleoside 5'-triphosphate = DNA(n+1) + diphosphate</text>
        <dbReference type="Rhea" id="RHEA:22508"/>
        <dbReference type="Rhea" id="RHEA-COMP:17339"/>
        <dbReference type="Rhea" id="RHEA-COMP:17340"/>
        <dbReference type="ChEBI" id="CHEBI:33019"/>
        <dbReference type="ChEBI" id="CHEBI:61560"/>
        <dbReference type="ChEBI" id="CHEBI:173112"/>
        <dbReference type="EC" id="2.7.7.7"/>
    </reaction>
</comment>
<dbReference type="Pfam" id="PF13177">
    <property type="entry name" value="DNA_pol3_delta2"/>
    <property type="match status" value="1"/>
</dbReference>
<evidence type="ECO:0000256" key="4">
    <source>
        <dbReference type="ARBA" id="ARBA00022705"/>
    </source>
</evidence>
<keyword evidence="3 11" id="KW-0548">Nucleotidyltransferase</keyword>
<evidence type="ECO:0000259" key="13">
    <source>
        <dbReference type="SMART" id="SM00382"/>
    </source>
</evidence>
<dbReference type="FunFam" id="1.10.8.60:FF:000013">
    <property type="entry name" value="DNA polymerase III subunit gamma/tau"/>
    <property type="match status" value="1"/>
</dbReference>
<dbReference type="Gene3D" id="3.40.50.300">
    <property type="entry name" value="P-loop containing nucleotide triphosphate hydrolases"/>
    <property type="match status" value="1"/>
</dbReference>
<dbReference type="AlphaFoldDB" id="A0A5C8NQH4"/>
<dbReference type="OrthoDB" id="9810148at2"/>
<protein>
    <recommendedName>
        <fullName evidence="11">DNA polymerase III subunit gamma/tau</fullName>
        <ecNumber evidence="11">2.7.7.7</ecNumber>
    </recommendedName>
</protein>
<sequence length="589" mass="61671">MTHQALARKWRPRDFGSLVGQEHVVRALTHALDSGRLHHAYLFTGTRGVGKTTIARILAKALNCETGVGSRPCGVCAACTGIDAGRFVDCIELDAASNRGVEDMTQLLENAVYAPTSGRYKVYVIDEVHMLSNHAFNAMLKTLEEPPPHVVFVLATTDPQKVPVTVLSRCLQFSLKNMPPATIAAHLQRVLEAEGIACEPGALAQIGRAAAGSMRDALSLLDQAIAFSGGELTEAAVREMLGVVDRAWLERILDGLAERDGAALVAQADAMLEANAPFETALSELAVLLQRVALVQAGVAVPGDEAPLLERLAGLLAPEEVQVHYQIAIHAQRDLPLAPDAHTGFTMTLLRMLAFRPDESGGRAGEGAPGNAQGTAPNAAAPLARPAAAARSAALRAPSPARAALPTRAGGAQPASEPEAPAAPQARPAPQRDAGPQPRPSPQEQFSPQPAPAASASAFDGDWPALVARVRAGGMAAQFLQQSALVDHEGLHFKVKVPIRPLAEPATVNRAREALGAHFGAEVRLSVEVGVVQGPTAAAVASRQRAERQAEAEAAIEADPFVQTLLKDFGGTIVPGSVRPSAADRPPGE</sequence>
<dbReference type="InterPro" id="IPR038249">
    <property type="entry name" value="PolIII_tau_V_sf"/>
</dbReference>
<organism evidence="14 15">
    <name type="scientific">Zeimonas arvi</name>
    <dbReference type="NCBI Taxonomy" id="2498847"/>
    <lineage>
        <taxon>Bacteria</taxon>
        <taxon>Pseudomonadati</taxon>
        <taxon>Pseudomonadota</taxon>
        <taxon>Betaproteobacteria</taxon>
        <taxon>Burkholderiales</taxon>
        <taxon>Burkholderiaceae</taxon>
        <taxon>Zeimonas</taxon>
    </lineage>
</organism>
<dbReference type="InterPro" id="IPR012763">
    <property type="entry name" value="DNA_pol_III_sug/sutau_N"/>
</dbReference>
<evidence type="ECO:0000256" key="8">
    <source>
        <dbReference type="ARBA" id="ARBA00022840"/>
    </source>
</evidence>
<name>A0A5C8NQH4_9BURK</name>
<dbReference type="Gene3D" id="1.20.272.10">
    <property type="match status" value="1"/>
</dbReference>
<keyword evidence="9 11" id="KW-0239">DNA-directed DNA polymerase</keyword>
<dbReference type="Gene3D" id="1.10.8.60">
    <property type="match status" value="1"/>
</dbReference>